<dbReference type="InterPro" id="IPR000923">
    <property type="entry name" value="BlueCu_1"/>
</dbReference>
<comment type="caution">
    <text evidence="4">The sequence shown here is derived from an EMBL/GenBank/DDBJ whole genome shotgun (WGS) entry which is preliminary data.</text>
</comment>
<keyword evidence="1" id="KW-0479">Metal-binding</keyword>
<gene>
    <name evidence="4" type="ORF">HZA61_02975</name>
</gene>
<organism evidence="4 5">
    <name type="scientific">Eiseniibacteriota bacterium</name>
    <dbReference type="NCBI Taxonomy" id="2212470"/>
    <lineage>
        <taxon>Bacteria</taxon>
        <taxon>Candidatus Eiseniibacteriota</taxon>
    </lineage>
</organism>
<dbReference type="InterPro" id="IPR008972">
    <property type="entry name" value="Cupredoxin"/>
</dbReference>
<evidence type="ECO:0000256" key="2">
    <source>
        <dbReference type="ARBA" id="ARBA00023008"/>
    </source>
</evidence>
<evidence type="ECO:0000313" key="4">
    <source>
        <dbReference type="EMBL" id="MBI5168429.1"/>
    </source>
</evidence>
<proteinExistence type="predicted"/>
<dbReference type="GO" id="GO:0005507">
    <property type="term" value="F:copper ion binding"/>
    <property type="evidence" value="ECO:0007669"/>
    <property type="project" value="InterPro"/>
</dbReference>
<dbReference type="GO" id="GO:0009055">
    <property type="term" value="F:electron transfer activity"/>
    <property type="evidence" value="ECO:0007669"/>
    <property type="project" value="InterPro"/>
</dbReference>
<protein>
    <recommendedName>
        <fullName evidence="3">Blue (type 1) copper domain-containing protein</fullName>
    </recommendedName>
</protein>
<sequence length="136" mass="13375">MRLRPLLVIGGLFAVIALAVVLSSCGGSSSSTSPGTGGGGGGSGPTFDLTFPATGTSRSFTFSTAGSWNYQCSPHGSCCGMTGTVVVNAGATDDSALVTVGPGNTLTFSPSTVTVKPGGIVRWVNASSATNHTATR</sequence>
<dbReference type="Proteomes" id="UP000696931">
    <property type="component" value="Unassembled WGS sequence"/>
</dbReference>
<dbReference type="AlphaFoldDB" id="A0A933SEB9"/>
<dbReference type="EMBL" id="JACRIW010000023">
    <property type="protein sequence ID" value="MBI5168429.1"/>
    <property type="molecule type" value="Genomic_DNA"/>
</dbReference>
<evidence type="ECO:0000259" key="3">
    <source>
        <dbReference type="Pfam" id="PF00127"/>
    </source>
</evidence>
<dbReference type="PROSITE" id="PS51257">
    <property type="entry name" value="PROKAR_LIPOPROTEIN"/>
    <property type="match status" value="1"/>
</dbReference>
<dbReference type="Gene3D" id="2.60.40.420">
    <property type="entry name" value="Cupredoxins - blue copper proteins"/>
    <property type="match status" value="2"/>
</dbReference>
<feature type="domain" description="Blue (type 1) copper" evidence="3">
    <location>
        <begin position="53"/>
        <end position="88"/>
    </location>
</feature>
<evidence type="ECO:0000313" key="5">
    <source>
        <dbReference type="Proteomes" id="UP000696931"/>
    </source>
</evidence>
<dbReference type="Pfam" id="PF00127">
    <property type="entry name" value="Copper-bind"/>
    <property type="match status" value="1"/>
</dbReference>
<reference evidence="4" key="1">
    <citation type="submission" date="2020-07" db="EMBL/GenBank/DDBJ databases">
        <title>Huge and variable diversity of episymbiotic CPR bacteria and DPANN archaea in groundwater ecosystems.</title>
        <authorList>
            <person name="He C.Y."/>
            <person name="Keren R."/>
            <person name="Whittaker M."/>
            <person name="Farag I.F."/>
            <person name="Doudna J."/>
            <person name="Cate J.H.D."/>
            <person name="Banfield J.F."/>
        </authorList>
    </citation>
    <scope>NUCLEOTIDE SEQUENCE</scope>
    <source>
        <strain evidence="4">NC_groundwater_1813_Pr3_B-0.1um_71_17</strain>
    </source>
</reference>
<evidence type="ECO:0000256" key="1">
    <source>
        <dbReference type="ARBA" id="ARBA00022723"/>
    </source>
</evidence>
<accession>A0A933SEB9</accession>
<name>A0A933SEB9_UNCEI</name>
<dbReference type="SUPFAM" id="SSF49503">
    <property type="entry name" value="Cupredoxins"/>
    <property type="match status" value="2"/>
</dbReference>
<keyword evidence="2" id="KW-0186">Copper</keyword>